<comment type="caution">
    <text evidence="6">The sequence shown here is derived from an EMBL/GenBank/DDBJ whole genome shotgun (WGS) entry which is preliminary data.</text>
</comment>
<feature type="compositionally biased region" description="Polar residues" evidence="4">
    <location>
        <begin position="48"/>
        <end position="61"/>
    </location>
</feature>
<evidence type="ECO:0000256" key="3">
    <source>
        <dbReference type="ARBA" id="ARBA00023163"/>
    </source>
</evidence>
<keyword evidence="3" id="KW-0804">Transcription</keyword>
<feature type="domain" description="HTH luxR-type" evidence="5">
    <location>
        <begin position="184"/>
        <end position="249"/>
    </location>
</feature>
<dbReference type="SUPFAM" id="SSF46894">
    <property type="entry name" value="C-terminal effector domain of the bipartite response regulators"/>
    <property type="match status" value="1"/>
</dbReference>
<reference evidence="6 7" key="1">
    <citation type="journal article" date="2019" name="Nat. Microbiol.">
        <title>Mediterranean grassland soil C-N compound turnover is dependent on rainfall and depth, and is mediated by genomically divergent microorganisms.</title>
        <authorList>
            <person name="Diamond S."/>
            <person name="Andeer P.F."/>
            <person name="Li Z."/>
            <person name="Crits-Christoph A."/>
            <person name="Burstein D."/>
            <person name="Anantharaman K."/>
            <person name="Lane K.R."/>
            <person name="Thomas B.C."/>
            <person name="Pan C."/>
            <person name="Northen T.R."/>
            <person name="Banfield J.F."/>
        </authorList>
    </citation>
    <scope>NUCLEOTIDE SEQUENCE [LARGE SCALE GENOMIC DNA]</scope>
    <source>
        <strain evidence="6">NP_8</strain>
    </source>
</reference>
<dbReference type="PANTHER" id="PTHR44688:SF16">
    <property type="entry name" value="DNA-BINDING TRANSCRIPTIONAL ACTIVATOR DEVR_DOSR"/>
    <property type="match status" value="1"/>
</dbReference>
<dbReference type="CDD" id="cd06170">
    <property type="entry name" value="LuxR_C_like"/>
    <property type="match status" value="1"/>
</dbReference>
<dbReference type="Pfam" id="PF00196">
    <property type="entry name" value="GerE"/>
    <property type="match status" value="1"/>
</dbReference>
<dbReference type="PANTHER" id="PTHR44688">
    <property type="entry name" value="DNA-BINDING TRANSCRIPTIONAL ACTIVATOR DEVR_DOSR"/>
    <property type="match status" value="1"/>
</dbReference>
<dbReference type="PRINTS" id="PR00038">
    <property type="entry name" value="HTHLUXR"/>
</dbReference>
<evidence type="ECO:0000313" key="6">
    <source>
        <dbReference type="EMBL" id="TMI73845.1"/>
    </source>
</evidence>
<gene>
    <name evidence="6" type="ORF">E6H05_08740</name>
</gene>
<dbReference type="InterPro" id="IPR000792">
    <property type="entry name" value="Tscrpt_reg_LuxR_C"/>
</dbReference>
<accession>A0A537IRE4</accession>
<keyword evidence="2" id="KW-0238">DNA-binding</keyword>
<evidence type="ECO:0000313" key="7">
    <source>
        <dbReference type="Proteomes" id="UP000318834"/>
    </source>
</evidence>
<dbReference type="EMBL" id="VBAP01000063">
    <property type="protein sequence ID" value="TMI73845.1"/>
    <property type="molecule type" value="Genomic_DNA"/>
</dbReference>
<keyword evidence="1" id="KW-0805">Transcription regulation</keyword>
<dbReference type="GO" id="GO:0006355">
    <property type="term" value="P:regulation of DNA-templated transcription"/>
    <property type="evidence" value="ECO:0007669"/>
    <property type="project" value="InterPro"/>
</dbReference>
<dbReference type="Gene3D" id="1.10.10.10">
    <property type="entry name" value="Winged helix-like DNA-binding domain superfamily/Winged helix DNA-binding domain"/>
    <property type="match status" value="1"/>
</dbReference>
<evidence type="ECO:0000256" key="4">
    <source>
        <dbReference type="SAM" id="MobiDB-lite"/>
    </source>
</evidence>
<proteinExistence type="predicted"/>
<organism evidence="6 7">
    <name type="scientific">Candidatus Segetimicrobium genomatis</name>
    <dbReference type="NCBI Taxonomy" id="2569760"/>
    <lineage>
        <taxon>Bacteria</taxon>
        <taxon>Bacillati</taxon>
        <taxon>Candidatus Sysuimicrobiota</taxon>
        <taxon>Candidatus Sysuimicrobiia</taxon>
        <taxon>Candidatus Sysuimicrobiales</taxon>
        <taxon>Candidatus Segetimicrobiaceae</taxon>
        <taxon>Candidatus Segetimicrobium</taxon>
    </lineage>
</organism>
<dbReference type="AlphaFoldDB" id="A0A537IRE4"/>
<sequence>MYPESSQSARPGVPLIVRRALPVERHRGFSGARRGTLFKEVTMHRNGSPLSVAQRPNSETGQLLRPPCRKPEVGPPPRSAVGFLLLDSSLRPVAFNAEAIRVLSYPNHLANVRPADAFLTEKIRESLLNREPARESPLVAEFRSGRRRYFCRTFFVDSDGKGPSHASIAVLLERAPSGLVPLSPVSEQFNLTRRERDALESLLQGLSNKEIANRMNVSPNTVKAFLRLIMLKMEVSSRAAVVAKIMMTSP</sequence>
<dbReference type="SMART" id="SM00421">
    <property type="entry name" value="HTH_LUXR"/>
    <property type="match status" value="1"/>
</dbReference>
<evidence type="ECO:0000259" key="5">
    <source>
        <dbReference type="PROSITE" id="PS50043"/>
    </source>
</evidence>
<dbReference type="Proteomes" id="UP000318834">
    <property type="component" value="Unassembled WGS sequence"/>
</dbReference>
<dbReference type="GO" id="GO:0003677">
    <property type="term" value="F:DNA binding"/>
    <property type="evidence" value="ECO:0007669"/>
    <property type="project" value="UniProtKB-KW"/>
</dbReference>
<name>A0A537IRE4_9BACT</name>
<evidence type="ECO:0000256" key="1">
    <source>
        <dbReference type="ARBA" id="ARBA00023015"/>
    </source>
</evidence>
<feature type="region of interest" description="Disordered" evidence="4">
    <location>
        <begin position="48"/>
        <end position="72"/>
    </location>
</feature>
<dbReference type="InterPro" id="IPR016032">
    <property type="entry name" value="Sig_transdc_resp-reg_C-effctor"/>
</dbReference>
<dbReference type="InterPro" id="IPR036388">
    <property type="entry name" value="WH-like_DNA-bd_sf"/>
</dbReference>
<protein>
    <recommendedName>
        <fullName evidence="5">HTH luxR-type domain-containing protein</fullName>
    </recommendedName>
</protein>
<evidence type="ECO:0000256" key="2">
    <source>
        <dbReference type="ARBA" id="ARBA00023125"/>
    </source>
</evidence>
<dbReference type="PROSITE" id="PS50043">
    <property type="entry name" value="HTH_LUXR_2"/>
    <property type="match status" value="1"/>
</dbReference>